<feature type="transmembrane region" description="Helical" evidence="2">
    <location>
        <begin position="234"/>
        <end position="253"/>
    </location>
</feature>
<proteinExistence type="predicted"/>
<dbReference type="GeneID" id="1459710"/>
<dbReference type="EMBL" id="DUJO01000009">
    <property type="protein sequence ID" value="HII73181.1"/>
    <property type="molecule type" value="Genomic_DNA"/>
</dbReference>
<dbReference type="InterPro" id="IPR017573">
    <property type="entry name" value="Cyt_b558/566_suB"/>
</dbReference>
<protein>
    <recommendedName>
        <fullName evidence="1">Cytochrome b558/566 subunit B</fullName>
    </recommendedName>
</protein>
<name>A0A832TEX0_9CREN</name>
<comment type="caution">
    <text evidence="3">The sequence shown here is derived from an EMBL/GenBank/DDBJ whole genome shotgun (WGS) entry which is preliminary data.</text>
</comment>
<feature type="transmembrane region" description="Helical" evidence="2">
    <location>
        <begin position="184"/>
        <end position="202"/>
    </location>
</feature>
<dbReference type="OMA" id="IMNMVMP"/>
<feature type="transmembrane region" description="Helical" evidence="2">
    <location>
        <begin position="99"/>
        <end position="116"/>
    </location>
</feature>
<gene>
    <name evidence="3" type="primary">cbsB</name>
    <name evidence="3" type="ORF">HA332_01970</name>
</gene>
<feature type="transmembrane region" description="Helical" evidence="2">
    <location>
        <begin position="47"/>
        <end position="69"/>
    </location>
</feature>
<keyword evidence="2" id="KW-1133">Transmembrane helix</keyword>
<evidence type="ECO:0000256" key="1">
    <source>
        <dbReference type="NCBIfam" id="TIGR03155"/>
    </source>
</evidence>
<evidence type="ECO:0000313" key="4">
    <source>
        <dbReference type="Proteomes" id="UP000646844"/>
    </source>
</evidence>
<keyword evidence="2" id="KW-0812">Transmembrane</keyword>
<feature type="transmembrane region" description="Helical" evidence="2">
    <location>
        <begin position="154"/>
        <end position="175"/>
    </location>
</feature>
<dbReference type="RefSeq" id="WP_010979724.1">
    <property type="nucleotide sequence ID" value="NZ_BAABQO010000006.1"/>
</dbReference>
<accession>A0A832TEX0</accession>
<feature type="transmembrane region" description="Helical" evidence="2">
    <location>
        <begin position="12"/>
        <end position="35"/>
    </location>
</feature>
<reference evidence="3" key="1">
    <citation type="journal article" date="2020" name="bioRxiv">
        <title>A rank-normalized archaeal taxonomy based on genome phylogeny resolves widespread incomplete and uneven classifications.</title>
        <authorList>
            <person name="Rinke C."/>
            <person name="Chuvochina M."/>
            <person name="Mussig A.J."/>
            <person name="Chaumeil P.-A."/>
            <person name="Waite D.W."/>
            <person name="Whitman W.B."/>
            <person name="Parks D.H."/>
            <person name="Hugenholtz P."/>
        </authorList>
    </citation>
    <scope>NUCLEOTIDE SEQUENCE</scope>
    <source>
        <strain evidence="3">UBA8838</strain>
    </source>
</reference>
<dbReference type="AlphaFoldDB" id="A0A832TEX0"/>
<evidence type="ECO:0000256" key="2">
    <source>
        <dbReference type="SAM" id="Phobius"/>
    </source>
</evidence>
<organism evidence="3 4">
    <name type="scientific">Sulfurisphaera tokodaii</name>
    <dbReference type="NCBI Taxonomy" id="111955"/>
    <lineage>
        <taxon>Archaea</taxon>
        <taxon>Thermoproteota</taxon>
        <taxon>Thermoprotei</taxon>
        <taxon>Sulfolobales</taxon>
        <taxon>Sulfolobaceae</taxon>
        <taxon>Sulfurisphaera</taxon>
    </lineage>
</organism>
<feature type="transmembrane region" description="Helical" evidence="2">
    <location>
        <begin position="76"/>
        <end position="93"/>
    </location>
</feature>
<keyword evidence="2" id="KW-0472">Membrane</keyword>
<dbReference type="Proteomes" id="UP000646844">
    <property type="component" value="Unassembled WGS sequence"/>
</dbReference>
<dbReference type="NCBIfam" id="TIGR03155">
    <property type="entry name" value="sulfolob_CbsB"/>
    <property type="match status" value="1"/>
</dbReference>
<sequence>MRISSFLEKDIKYFFIILGISAFLQFMFSEAFVFPSALPIHIPAEMILLRIGAVSFYIFFISLILVSLLLSNKVKALLPLSIVLIISPILAYLNVSYTYYYGIEIFIIIVAIMALIEATVKSDVKVVLLIPSGILVGLGLIASFFITFYHTTLYISYLDFLIFSAITFLVYTVFWRKIISKRSVIAYIVGLISMYPFVMFAHEIITNRYIQILMEMILPSALGITIYNPSHLLYLVYFLGIITFSIISIIIKGNSAAGIGYFMLISTVFFGIYGYLLLMYMLVPTIGYVLMCYNEMREENIIKYLSQKLKIKNQ</sequence>
<feature type="transmembrane region" description="Helical" evidence="2">
    <location>
        <begin position="259"/>
        <end position="283"/>
    </location>
</feature>
<feature type="transmembrane region" description="Helical" evidence="2">
    <location>
        <begin position="128"/>
        <end position="148"/>
    </location>
</feature>
<feature type="transmembrane region" description="Helical" evidence="2">
    <location>
        <begin position="208"/>
        <end position="227"/>
    </location>
</feature>
<evidence type="ECO:0000313" key="3">
    <source>
        <dbReference type="EMBL" id="HII73181.1"/>
    </source>
</evidence>